<dbReference type="GeneID" id="76728490"/>
<organism evidence="2">
    <name type="scientific">Mycolicibacterium mucogenicum DSM 44124</name>
    <dbReference type="NCBI Taxonomy" id="1226753"/>
    <lineage>
        <taxon>Bacteria</taxon>
        <taxon>Bacillati</taxon>
        <taxon>Actinomycetota</taxon>
        <taxon>Actinomycetes</taxon>
        <taxon>Mycobacteriales</taxon>
        <taxon>Mycobacteriaceae</taxon>
        <taxon>Mycolicibacterium</taxon>
    </lineage>
</organism>
<name>A0A8H2JHQ7_MYCMU</name>
<accession>A0A8H2JHQ7</accession>
<evidence type="ECO:0000313" key="3">
    <source>
        <dbReference type="Proteomes" id="UP000309231"/>
    </source>
</evidence>
<gene>
    <name evidence="1" type="ORF">C1S78_026390</name>
    <name evidence="2" type="ORF">C1S78_26350</name>
</gene>
<dbReference type="Proteomes" id="UP000309231">
    <property type="component" value="Chromosome"/>
</dbReference>
<evidence type="ECO:0000313" key="1">
    <source>
        <dbReference type="EMBL" id="QPG68905.1"/>
    </source>
</evidence>
<dbReference type="AlphaFoldDB" id="A0A8H2JHQ7"/>
<reference evidence="1 3" key="3">
    <citation type="journal article" date="2019" name="Sci. Rep.">
        <title>Insight into the biology of Mycobacterium mucogenicum and Mycobacterium neoaurum clade members.</title>
        <authorList>
            <person name="Behra P.R.K."/>
            <person name="Pettersson B.M.F."/>
            <person name="Ramesh M."/>
            <person name="Dasgupta S."/>
            <person name="Kirsebom L.A."/>
        </authorList>
    </citation>
    <scope>NUCLEOTIDE SEQUENCE [LARGE SCALE GENOMIC DNA]</scope>
    <source>
        <strain evidence="1 3">DSM 44124</strain>
    </source>
</reference>
<reference evidence="1 3" key="2">
    <citation type="journal article" date="2019" name="BMC Evol. Biol.">
        <title>Comparative genomics of Mycobacterium mucogenicum and Mycobacterium neoaurum clade members emphasizing tRNA and non-coding RNA.</title>
        <authorList>
            <person name="Behra P.R.K."/>
            <person name="Pettersson B.M.F."/>
            <person name="Das S."/>
            <person name="Dasgupta S."/>
            <person name="Kirsebom L.A."/>
        </authorList>
    </citation>
    <scope>NUCLEOTIDE SEQUENCE [LARGE SCALE GENOMIC DNA]</scope>
    <source>
        <strain evidence="1 3">DSM 44124</strain>
    </source>
</reference>
<protein>
    <submittedName>
        <fullName evidence="2">Uncharacterized protein</fullName>
    </submittedName>
</protein>
<sequence>MASRRRRIAGAVVLADEQDDYRRGPGRPVLTGPCLAMYAVTGALHRNCPTCGATTHEFCRWPNGNLRIKPCTARTQEAEE</sequence>
<dbReference type="EMBL" id="CP062008">
    <property type="protein sequence ID" value="QPG68905.1"/>
    <property type="molecule type" value="Genomic_DNA"/>
</dbReference>
<proteinExistence type="predicted"/>
<evidence type="ECO:0000313" key="2">
    <source>
        <dbReference type="EMBL" id="TLH55430.1"/>
    </source>
</evidence>
<dbReference type="KEGG" id="mmuc:C1S78_026390"/>
<dbReference type="EMBL" id="POTL01000001">
    <property type="protein sequence ID" value="TLH55430.1"/>
    <property type="molecule type" value="Genomic_DNA"/>
</dbReference>
<reference evidence="2" key="1">
    <citation type="submission" date="2018-01" db="EMBL/GenBank/DDBJ databases">
        <title>Comparative genomics of Mycobacterium mucogenicum and Mycobacterium neoaurum clade members emphasizing tRNA and non-coding RNA.</title>
        <authorList>
            <person name="Behra P.R.K."/>
            <person name="Pettersson B.M.F."/>
            <person name="Das S."/>
            <person name="Dasgupta S."/>
            <person name="Kirsebom L.A."/>
        </authorList>
    </citation>
    <scope>NUCLEOTIDE SEQUENCE</scope>
    <source>
        <strain evidence="2">DSM 44124</strain>
    </source>
</reference>
<keyword evidence="3" id="KW-1185">Reference proteome</keyword>
<dbReference type="RefSeq" id="WP_053855252.1">
    <property type="nucleotide sequence ID" value="NZ_ANBS01000024.1"/>
</dbReference>